<dbReference type="InterPro" id="IPR027417">
    <property type="entry name" value="P-loop_NTPase"/>
</dbReference>
<evidence type="ECO:0000313" key="4">
    <source>
        <dbReference type="Proteomes" id="UP000789342"/>
    </source>
</evidence>
<dbReference type="PANTHER" id="PTHR18934:SF145">
    <property type="entry name" value="ATP-DEPENDENT RNA HELICASE DHX57-RELATED"/>
    <property type="match status" value="1"/>
</dbReference>
<sequence>GILLRRLESDKLLTDISHVIVDEVHERTLEIILMSATLEAQKFSQYFYNCPVVDIPGKTFPVTVKYLEDVIEETGYTIDEGDEYARKVFRQIRDEGTLSVTGRGNTT</sequence>
<comment type="caution">
    <text evidence="3">The sequence shown here is derived from an EMBL/GenBank/DDBJ whole genome shotgun (WGS) entry which is preliminary data.</text>
</comment>
<dbReference type="EMBL" id="CAJVPV010054763">
    <property type="protein sequence ID" value="CAG8783608.1"/>
    <property type="molecule type" value="Genomic_DNA"/>
</dbReference>
<organism evidence="3 4">
    <name type="scientific">Acaulospora morrowiae</name>
    <dbReference type="NCBI Taxonomy" id="94023"/>
    <lineage>
        <taxon>Eukaryota</taxon>
        <taxon>Fungi</taxon>
        <taxon>Fungi incertae sedis</taxon>
        <taxon>Mucoromycota</taxon>
        <taxon>Glomeromycotina</taxon>
        <taxon>Glomeromycetes</taxon>
        <taxon>Diversisporales</taxon>
        <taxon>Acaulosporaceae</taxon>
        <taxon>Acaulospora</taxon>
    </lineage>
</organism>
<name>A0A9N9JI06_9GLOM</name>
<dbReference type="OrthoDB" id="10253254at2759"/>
<keyword evidence="1" id="KW-0378">Hydrolase</keyword>
<proteinExistence type="predicted"/>
<dbReference type="InterPro" id="IPR002464">
    <property type="entry name" value="DNA/RNA_helicase_DEAH_CS"/>
</dbReference>
<protein>
    <submittedName>
        <fullName evidence="3">5319_t:CDS:1</fullName>
    </submittedName>
</protein>
<evidence type="ECO:0000259" key="2">
    <source>
        <dbReference type="PROSITE" id="PS51192"/>
    </source>
</evidence>
<feature type="non-terminal residue" evidence="3">
    <location>
        <position position="1"/>
    </location>
</feature>
<evidence type="ECO:0000313" key="3">
    <source>
        <dbReference type="EMBL" id="CAG8783608.1"/>
    </source>
</evidence>
<dbReference type="GO" id="GO:0016787">
    <property type="term" value="F:hydrolase activity"/>
    <property type="evidence" value="ECO:0007669"/>
    <property type="project" value="UniProtKB-KW"/>
</dbReference>
<dbReference type="AlphaFoldDB" id="A0A9N9JI06"/>
<dbReference type="InterPro" id="IPR014001">
    <property type="entry name" value="Helicase_ATP-bd"/>
</dbReference>
<dbReference type="Gene3D" id="3.40.50.300">
    <property type="entry name" value="P-loop containing nucleotide triphosphate hydrolases"/>
    <property type="match status" value="1"/>
</dbReference>
<feature type="domain" description="Helicase ATP-binding" evidence="2">
    <location>
        <begin position="1"/>
        <end position="56"/>
    </location>
</feature>
<dbReference type="GO" id="GO:0003723">
    <property type="term" value="F:RNA binding"/>
    <property type="evidence" value="ECO:0007669"/>
    <property type="project" value="TreeGrafter"/>
</dbReference>
<dbReference type="SUPFAM" id="SSF52540">
    <property type="entry name" value="P-loop containing nucleoside triphosphate hydrolases"/>
    <property type="match status" value="1"/>
</dbReference>
<gene>
    <name evidence="3" type="ORF">AMORRO_LOCUS17530</name>
</gene>
<feature type="non-terminal residue" evidence="3">
    <location>
        <position position="107"/>
    </location>
</feature>
<dbReference type="Proteomes" id="UP000789342">
    <property type="component" value="Unassembled WGS sequence"/>
</dbReference>
<reference evidence="3" key="1">
    <citation type="submission" date="2021-06" db="EMBL/GenBank/DDBJ databases">
        <authorList>
            <person name="Kallberg Y."/>
            <person name="Tangrot J."/>
            <person name="Rosling A."/>
        </authorList>
    </citation>
    <scope>NUCLEOTIDE SEQUENCE</scope>
    <source>
        <strain evidence="3">CL551</strain>
    </source>
</reference>
<evidence type="ECO:0000256" key="1">
    <source>
        <dbReference type="ARBA" id="ARBA00022801"/>
    </source>
</evidence>
<keyword evidence="4" id="KW-1185">Reference proteome</keyword>
<dbReference type="PANTHER" id="PTHR18934">
    <property type="entry name" value="ATP-DEPENDENT RNA HELICASE"/>
    <property type="match status" value="1"/>
</dbReference>
<dbReference type="PROSITE" id="PS51192">
    <property type="entry name" value="HELICASE_ATP_BIND_1"/>
    <property type="match status" value="1"/>
</dbReference>
<accession>A0A9N9JI06</accession>
<dbReference type="GO" id="GO:0004386">
    <property type="term" value="F:helicase activity"/>
    <property type="evidence" value="ECO:0007669"/>
    <property type="project" value="TreeGrafter"/>
</dbReference>
<dbReference type="PROSITE" id="PS00690">
    <property type="entry name" value="DEAH_ATP_HELICASE"/>
    <property type="match status" value="1"/>
</dbReference>